<dbReference type="EMBL" id="QGLE01000004">
    <property type="protein sequence ID" value="PWR24138.1"/>
    <property type="molecule type" value="Genomic_DNA"/>
</dbReference>
<evidence type="ECO:0000259" key="2">
    <source>
        <dbReference type="Pfam" id="PF13683"/>
    </source>
</evidence>
<evidence type="ECO:0000313" key="3">
    <source>
        <dbReference type="EMBL" id="PWR24138.1"/>
    </source>
</evidence>
<keyword evidence="4" id="KW-1185">Reference proteome</keyword>
<feature type="region of interest" description="Disordered" evidence="1">
    <location>
        <begin position="1"/>
        <end position="20"/>
    </location>
</feature>
<dbReference type="GO" id="GO:0015074">
    <property type="term" value="P:DNA integration"/>
    <property type="evidence" value="ECO:0007669"/>
    <property type="project" value="InterPro"/>
</dbReference>
<accession>A0A317EAK3</accession>
<reference evidence="3 4" key="1">
    <citation type="submission" date="2018-05" db="EMBL/GenBank/DDBJ databases">
        <title>Zavarzinia sp. HR-AS.</title>
        <authorList>
            <person name="Lee Y."/>
            <person name="Jeon C.O."/>
        </authorList>
    </citation>
    <scope>NUCLEOTIDE SEQUENCE [LARGE SCALE GENOMIC DNA]</scope>
    <source>
        <strain evidence="3 4">HR-AS</strain>
    </source>
</reference>
<organism evidence="3 4">
    <name type="scientific">Zavarzinia aquatilis</name>
    <dbReference type="NCBI Taxonomy" id="2211142"/>
    <lineage>
        <taxon>Bacteria</taxon>
        <taxon>Pseudomonadati</taxon>
        <taxon>Pseudomonadota</taxon>
        <taxon>Alphaproteobacteria</taxon>
        <taxon>Rhodospirillales</taxon>
        <taxon>Zavarziniaceae</taxon>
        <taxon>Zavarzinia</taxon>
    </lineage>
</organism>
<comment type="caution">
    <text evidence="3">The sequence shown here is derived from an EMBL/GenBank/DDBJ whole genome shotgun (WGS) entry which is preliminary data.</text>
</comment>
<dbReference type="AlphaFoldDB" id="A0A317EAK3"/>
<dbReference type="OrthoDB" id="9813285at2"/>
<evidence type="ECO:0000256" key="1">
    <source>
        <dbReference type="SAM" id="MobiDB-lite"/>
    </source>
</evidence>
<protein>
    <recommendedName>
        <fullName evidence="2">Integrase catalytic domain-containing protein</fullName>
    </recommendedName>
</protein>
<proteinExistence type="predicted"/>
<name>A0A317EAK3_9PROT</name>
<feature type="compositionally biased region" description="Polar residues" evidence="1">
    <location>
        <begin position="1"/>
        <end position="13"/>
    </location>
</feature>
<dbReference type="InterPro" id="IPR001584">
    <property type="entry name" value="Integrase_cat-core"/>
</dbReference>
<evidence type="ECO:0000313" key="4">
    <source>
        <dbReference type="Proteomes" id="UP000245461"/>
    </source>
</evidence>
<sequence>MTSGPRNQIQPTGESPWAFAVPDLTPANSGRMRDKLLNEPLFFSLRHAREAGADWIEDYNPEPPWSISDCG</sequence>
<dbReference type="Pfam" id="PF13683">
    <property type="entry name" value="rve_3"/>
    <property type="match status" value="1"/>
</dbReference>
<gene>
    <name evidence="3" type="ORF">DKG74_08415</name>
</gene>
<dbReference type="Proteomes" id="UP000245461">
    <property type="component" value="Unassembled WGS sequence"/>
</dbReference>
<feature type="domain" description="Integrase catalytic" evidence="2">
    <location>
        <begin position="30"/>
        <end position="64"/>
    </location>
</feature>